<dbReference type="AlphaFoldDB" id="A0A0D1JZ80"/>
<keyword evidence="1" id="KW-1133">Transmembrane helix</keyword>
<dbReference type="Proteomes" id="UP000032221">
    <property type="component" value="Unassembled WGS sequence"/>
</dbReference>
<feature type="transmembrane region" description="Helical" evidence="1">
    <location>
        <begin position="25"/>
        <end position="45"/>
    </location>
</feature>
<evidence type="ECO:0000313" key="2">
    <source>
        <dbReference type="EMBL" id="KIU17959.1"/>
    </source>
</evidence>
<keyword evidence="1" id="KW-0812">Transmembrane</keyword>
<evidence type="ECO:0000313" key="3">
    <source>
        <dbReference type="Proteomes" id="UP000032221"/>
    </source>
</evidence>
<dbReference type="EMBL" id="JXST01000005">
    <property type="protein sequence ID" value="KIU17959.1"/>
    <property type="molecule type" value="Genomic_DNA"/>
</dbReference>
<accession>A0A0D1JZ80</accession>
<dbReference type="STRING" id="280871.TL10_04645"/>
<protein>
    <submittedName>
        <fullName evidence="2">Membrane protein</fullName>
    </submittedName>
</protein>
<name>A0A0D1JZ80_9MYCO</name>
<keyword evidence="3" id="KW-1185">Reference proteome</keyword>
<organism evidence="2 3">
    <name type="scientific">Mycolicibacterium llatzerense</name>
    <dbReference type="NCBI Taxonomy" id="280871"/>
    <lineage>
        <taxon>Bacteria</taxon>
        <taxon>Bacillati</taxon>
        <taxon>Actinomycetota</taxon>
        <taxon>Actinomycetes</taxon>
        <taxon>Mycobacteriales</taxon>
        <taxon>Mycobacteriaceae</taxon>
        <taxon>Mycolicibacterium</taxon>
    </lineage>
</organism>
<evidence type="ECO:0000256" key="1">
    <source>
        <dbReference type="SAM" id="Phobius"/>
    </source>
</evidence>
<gene>
    <name evidence="2" type="ORF">TL10_04645</name>
</gene>
<reference evidence="2 3" key="1">
    <citation type="submission" date="2015-01" db="EMBL/GenBank/DDBJ databases">
        <title>Genome sequence of Mycobacterium llatzerense and Mycobacterium immunogenum recovered from brain abscess.</title>
        <authorList>
            <person name="Greninger A.L."/>
            <person name="Langelier C."/>
            <person name="Cunningham G."/>
            <person name="Chiu C.Y."/>
            <person name="Miller S."/>
        </authorList>
    </citation>
    <scope>NUCLEOTIDE SEQUENCE [LARGE SCALE GENOMIC DNA]</scope>
    <source>
        <strain evidence="2 3">CLUC14</strain>
    </source>
</reference>
<comment type="caution">
    <text evidence="2">The sequence shown here is derived from an EMBL/GenBank/DDBJ whole genome shotgun (WGS) entry which is preliminary data.</text>
</comment>
<proteinExistence type="predicted"/>
<dbReference type="InterPro" id="IPR025339">
    <property type="entry name" value="DUF4245"/>
</dbReference>
<dbReference type="Pfam" id="PF14030">
    <property type="entry name" value="DUF4245"/>
    <property type="match status" value="1"/>
</dbReference>
<sequence>MVAEGQSVPVPRPAKDRLLQDGRDMFWSIAPLVVACIALAGMLGMCSFAPQGPGKGPAPQYDAPAALKADAAALHIPIRVPELPSGWHANSGSRGSIEAGRIDPVTKQPTRALTSKVGYLTAAGMFVALTQSNADEDKLVASIHSGMYPTGAQDLGGVHWVVYEGAGEDQQGTEPIWTARLDGPTGPAQVAVSGSAGPVDYRTLAEATQQAQPLR</sequence>
<keyword evidence="1" id="KW-0472">Membrane</keyword>